<organism evidence="1 2">
    <name type="scientific">Agromyces terreus</name>
    <dbReference type="NCBI Taxonomy" id="424795"/>
    <lineage>
        <taxon>Bacteria</taxon>
        <taxon>Bacillati</taxon>
        <taxon>Actinomycetota</taxon>
        <taxon>Actinomycetes</taxon>
        <taxon>Micrococcales</taxon>
        <taxon>Microbacteriaceae</taxon>
        <taxon>Agromyces</taxon>
    </lineage>
</organism>
<protein>
    <submittedName>
        <fullName evidence="1">Uncharacterized protein (DUF305 family)</fullName>
    </submittedName>
</protein>
<dbReference type="Proteomes" id="UP001139722">
    <property type="component" value="Unassembled WGS sequence"/>
</dbReference>
<evidence type="ECO:0000313" key="2">
    <source>
        <dbReference type="Proteomes" id="UP001139722"/>
    </source>
</evidence>
<sequence>MPSVSPAARDADQMMRAQTAEIDEMRELLAD</sequence>
<reference evidence="1" key="1">
    <citation type="submission" date="2022-06" db="EMBL/GenBank/DDBJ databases">
        <title>Sequencing the genomes of 1000 actinobacteria strains.</title>
        <authorList>
            <person name="Klenk H.-P."/>
        </authorList>
    </citation>
    <scope>NUCLEOTIDE SEQUENCE</scope>
    <source>
        <strain evidence="1">DSM 22016</strain>
    </source>
</reference>
<keyword evidence="2" id="KW-1185">Reference proteome</keyword>
<proteinExistence type="predicted"/>
<accession>A0A9X2H409</accession>
<dbReference type="AlphaFoldDB" id="A0A9X2H409"/>
<dbReference type="EMBL" id="JAMZDY010000001">
    <property type="protein sequence ID" value="MCP2369664.1"/>
    <property type="molecule type" value="Genomic_DNA"/>
</dbReference>
<comment type="caution">
    <text evidence="1">The sequence shown here is derived from an EMBL/GenBank/DDBJ whole genome shotgun (WGS) entry which is preliminary data.</text>
</comment>
<name>A0A9X2H409_9MICO</name>
<evidence type="ECO:0000313" key="1">
    <source>
        <dbReference type="EMBL" id="MCP2369664.1"/>
    </source>
</evidence>
<gene>
    <name evidence="1" type="ORF">BJ978_000340</name>
</gene>